<sequence>VATCSASMPNLSVMLLSSSTSLYALKISVSSESIHSERVLNACPQLKKNQAPQMSGRCFTFSAHGPLYGLSWSCRTDMPMRLAISTISDACPNEFSIISLQKERRDFRVVASASVVYPLSKIQFLPSKDVSNPDLIATVSDSLRIFEIDNLKDDGRAELCSRGRLLVNETRPVPILSMDWCAHSLNIIMTANLDTTVSLWDIYKQEVDIRFVAQERAVTDCCFSLKDPNRFLTCGAEGNLRLYDRRRMHVANEIYTGNEAILRAQFKPTDSNFITCFGEKSTDIILLDARSTVKPLARLKGHTDYINGISWGRDSHGGYFVSVANDGRALIWDGGSGTYTPFMEYVATSASGEPLGPINSVDWNQSNHDWVALTVDDEVQILHV</sequence>
<dbReference type="FunFam" id="2.130.10.10:FF:002724">
    <property type="entry name" value="Putative WD-repeat family protein"/>
    <property type="match status" value="1"/>
</dbReference>
<dbReference type="InterPro" id="IPR045159">
    <property type="entry name" value="DCAF7-like"/>
</dbReference>
<protein>
    <submittedName>
        <fullName evidence="4">Putative WD-repeat family protein</fullName>
    </submittedName>
</protein>
<dbReference type="SUPFAM" id="SSF50978">
    <property type="entry name" value="WD40 repeat-like"/>
    <property type="match status" value="1"/>
</dbReference>
<feature type="repeat" description="WD" evidence="3">
    <location>
        <begin position="299"/>
        <end position="333"/>
    </location>
</feature>
<evidence type="ECO:0000313" key="4">
    <source>
        <dbReference type="EMBL" id="ESU35860.1"/>
    </source>
</evidence>
<reference evidence="4 5" key="2">
    <citation type="journal article" date="2013" name="Genome Biol. Evol.">
        <title>Genome sequencing of Giardia lamblia genotypes A2 and B isolates (DH and GS) and comparative analysis with the genomes of genotypes A1 and E (WB and Pig).</title>
        <authorList>
            <person name="Adam R.D."/>
            <person name="Dahlstrom E.W."/>
            <person name="Martens C.A."/>
            <person name="Bruno D.P."/>
            <person name="Barbian K.D."/>
            <person name="Ricklefs S.M."/>
            <person name="Hernandez M.M."/>
            <person name="Narla N.P."/>
            <person name="Patel R.B."/>
            <person name="Porcella S.F."/>
            <person name="Nash T.E."/>
        </authorList>
    </citation>
    <scope>NUCLEOTIDE SEQUENCE [LARGE SCALE GENOMIC DNA]</scope>
    <source>
        <strain evidence="4 5">DH</strain>
    </source>
</reference>
<dbReference type="VEuPathDB" id="GiardiaDB:GL50581_3672"/>
<evidence type="ECO:0000256" key="3">
    <source>
        <dbReference type="PROSITE-ProRule" id="PRU00221"/>
    </source>
</evidence>
<dbReference type="PROSITE" id="PS50082">
    <property type="entry name" value="WD_REPEATS_2"/>
    <property type="match status" value="1"/>
</dbReference>
<dbReference type="InterPro" id="IPR015943">
    <property type="entry name" value="WD40/YVTN_repeat-like_dom_sf"/>
</dbReference>
<dbReference type="VEuPathDB" id="GiardiaDB:QR46_3135"/>
<dbReference type="PROSITE" id="PS50294">
    <property type="entry name" value="WD_REPEATS_REGION"/>
    <property type="match status" value="1"/>
</dbReference>
<comment type="caution">
    <text evidence="4">The sequence shown here is derived from an EMBL/GenBank/DDBJ whole genome shotgun (WGS) entry which is preliminary data.</text>
</comment>
<keyword evidence="2" id="KW-0677">Repeat</keyword>
<dbReference type="Gene3D" id="2.130.10.10">
    <property type="entry name" value="YVTN repeat-like/Quinoprotein amine dehydrogenase"/>
    <property type="match status" value="1"/>
</dbReference>
<dbReference type="EMBL" id="AHGT01000066">
    <property type="protein sequence ID" value="ESU35860.1"/>
    <property type="molecule type" value="Genomic_DNA"/>
</dbReference>
<proteinExistence type="predicted"/>
<evidence type="ECO:0000256" key="2">
    <source>
        <dbReference type="ARBA" id="ARBA00022737"/>
    </source>
</evidence>
<feature type="non-terminal residue" evidence="4">
    <location>
        <position position="1"/>
    </location>
</feature>
<dbReference type="SMART" id="SM00320">
    <property type="entry name" value="WD40"/>
    <property type="match status" value="3"/>
</dbReference>
<reference evidence="5" key="1">
    <citation type="submission" date="2012-02" db="EMBL/GenBank/DDBJ databases">
        <title>Genome sequencing of Giardia lamblia Genotypes A2 and B isolates (DH and GS) and comparative analysis with the genomes of Genotypes A1 and E (WB and Pig).</title>
        <authorList>
            <person name="Adam R."/>
            <person name="Dahlstrom E."/>
            <person name="Martens C."/>
            <person name="Bruno D."/>
            <person name="Barbian K."/>
            <person name="Porcella S.F."/>
            <person name="Nash T."/>
        </authorList>
    </citation>
    <scope>NUCLEOTIDE SEQUENCE</scope>
    <source>
        <strain evidence="5">DH</strain>
    </source>
</reference>
<evidence type="ECO:0000313" key="5">
    <source>
        <dbReference type="Proteomes" id="UP000018320"/>
    </source>
</evidence>
<name>V6TFZ8_GIAIN</name>
<dbReference type="InterPro" id="IPR036322">
    <property type="entry name" value="WD40_repeat_dom_sf"/>
</dbReference>
<dbReference type="Pfam" id="PF00400">
    <property type="entry name" value="WD40"/>
    <property type="match status" value="1"/>
</dbReference>
<dbReference type="VEuPathDB" id="GiardiaDB:GL50803_0017068"/>
<organism evidence="4 5">
    <name type="scientific">Giardia intestinalis</name>
    <name type="common">Giardia lamblia</name>
    <dbReference type="NCBI Taxonomy" id="5741"/>
    <lineage>
        <taxon>Eukaryota</taxon>
        <taxon>Metamonada</taxon>
        <taxon>Diplomonadida</taxon>
        <taxon>Hexamitidae</taxon>
        <taxon>Giardiinae</taxon>
        <taxon>Giardia</taxon>
    </lineage>
</organism>
<gene>
    <name evidence="4" type="ORF">DHA2_17068</name>
</gene>
<evidence type="ECO:0000256" key="1">
    <source>
        <dbReference type="ARBA" id="ARBA00022574"/>
    </source>
</evidence>
<keyword evidence="1 3" id="KW-0853">WD repeat</keyword>
<dbReference type="PANTHER" id="PTHR19919">
    <property type="entry name" value="WD REPEAT CONTAINING PROTEIN"/>
    <property type="match status" value="1"/>
</dbReference>
<dbReference type="AlphaFoldDB" id="V6TFZ8"/>
<dbReference type="Proteomes" id="UP000018320">
    <property type="component" value="Unassembled WGS sequence"/>
</dbReference>
<accession>V6TFZ8</accession>
<dbReference type="InterPro" id="IPR001680">
    <property type="entry name" value="WD40_rpt"/>
</dbReference>
<dbReference type="VEuPathDB" id="GiardiaDB:DHA2_17068"/>